<name>A0A1Y5F848_9BACT</name>
<dbReference type="SUPFAM" id="SSF56219">
    <property type="entry name" value="DNase I-like"/>
    <property type="match status" value="1"/>
</dbReference>
<accession>A0A1Y5F848</accession>
<keyword evidence="1" id="KW-0732">Signal</keyword>
<gene>
    <name evidence="2" type="ORF">A9Q84_19055</name>
</gene>
<dbReference type="Gene3D" id="3.60.10.10">
    <property type="entry name" value="Endonuclease/exonuclease/phosphatase"/>
    <property type="match status" value="1"/>
</dbReference>
<dbReference type="InterPro" id="IPR036691">
    <property type="entry name" value="Endo/exonu/phosph_ase_sf"/>
</dbReference>
<reference evidence="3" key="1">
    <citation type="journal article" date="2017" name="Proc. Natl. Acad. Sci. U.S.A.">
        <title>Simulation of Deepwater Horizon oil plume reveals substrate specialization within a complex community of hydrocarbon-degraders.</title>
        <authorList>
            <person name="Hu P."/>
            <person name="Dubinsky E.A."/>
            <person name="Probst A.J."/>
            <person name="Wang J."/>
            <person name="Sieber C.M.K."/>
            <person name="Tom L.M."/>
            <person name="Gardinali P."/>
            <person name="Banfield J.F."/>
            <person name="Atlas R.M."/>
            <person name="Andersen G.L."/>
        </authorList>
    </citation>
    <scope>NUCLEOTIDE SEQUENCE [LARGE SCALE GENOMIC DNA]</scope>
</reference>
<protein>
    <recommendedName>
        <fullName evidence="4">Endonuclease/exonuclease/phosphatase domain-containing protein</fullName>
    </recommendedName>
</protein>
<dbReference type="Proteomes" id="UP000196531">
    <property type="component" value="Unassembled WGS sequence"/>
</dbReference>
<organism evidence="2 3">
    <name type="scientific">Halobacteriovorax marinus</name>
    <dbReference type="NCBI Taxonomy" id="97084"/>
    <lineage>
        <taxon>Bacteria</taxon>
        <taxon>Pseudomonadati</taxon>
        <taxon>Bdellovibrionota</taxon>
        <taxon>Bacteriovoracia</taxon>
        <taxon>Bacteriovoracales</taxon>
        <taxon>Halobacteriovoraceae</taxon>
        <taxon>Halobacteriovorax</taxon>
    </lineage>
</organism>
<comment type="caution">
    <text evidence="2">The sequence shown here is derived from an EMBL/GenBank/DDBJ whole genome shotgun (WGS) entry which is preliminary data.</text>
</comment>
<evidence type="ECO:0000256" key="1">
    <source>
        <dbReference type="SAM" id="SignalP"/>
    </source>
</evidence>
<feature type="chain" id="PRO_5012599281" description="Endonuclease/exonuclease/phosphatase domain-containing protein" evidence="1">
    <location>
        <begin position="27"/>
        <end position="542"/>
    </location>
</feature>
<dbReference type="EMBL" id="MAAO01000015">
    <property type="protein sequence ID" value="OUR93568.1"/>
    <property type="molecule type" value="Genomic_DNA"/>
</dbReference>
<sequence length="542" mass="63132">MDTKNNTKYILFVAFLMQLSTFCTFAEEINDEHTLKYHESCEYNKTLVEKFYYKNSRYDIDCHRNYHHYNASAYKKYYNDKASKVRISNFNVWHPGKSNTRFKDYKLVASIINRFDITAALELLAPVGEENTINKRIVSMATPLSKEVKALRLESLLTQDIEEKILISKKISELNKKLKQLSKAYKKPGYMKLFEELKKLDASWSLILTAKGEAAKKSDVQELTGFYYRARVVKPMGNPYCKEFVTKVGSPWACIPHFSESDMGKNMRGSFSRRPFLASFVAGKFDFMMLATHVVFNSPTNKEKRKEILNNSFGVDDIKDFENSKGIDARIYARFAEVKMTVDFMKMLATRYEEKDVIYAGDFNLETKNPFWPQVLGESSYKVLVADKTSLTERKYVDGKRTNGLASNYDHFLFDTNEVTECDQDSAKVFDFITDRYVRKKFEQQYIVRRPDPISGVLYEIVANAEEMIEVKVKAQREFLENETEVLRNKIVKRYSPAEVEQGLFDFKSRIFGTQLSDFTYYRVYKEVVSDHAPIHMNCSTK</sequence>
<proteinExistence type="predicted"/>
<dbReference type="AlphaFoldDB" id="A0A1Y5F848"/>
<evidence type="ECO:0000313" key="3">
    <source>
        <dbReference type="Proteomes" id="UP000196531"/>
    </source>
</evidence>
<evidence type="ECO:0008006" key="4">
    <source>
        <dbReference type="Google" id="ProtNLM"/>
    </source>
</evidence>
<evidence type="ECO:0000313" key="2">
    <source>
        <dbReference type="EMBL" id="OUR93568.1"/>
    </source>
</evidence>
<feature type="signal peptide" evidence="1">
    <location>
        <begin position="1"/>
        <end position="26"/>
    </location>
</feature>